<dbReference type="GO" id="GO:0003830">
    <property type="term" value="F:beta-1,4-mannosylglycoprotein 4-beta-N-acetylglucosaminyltransferase activity"/>
    <property type="evidence" value="ECO:0007669"/>
    <property type="project" value="InterPro"/>
</dbReference>
<sequence length="578" mass="65150">MASRKPFSSIMSATTMSSKIPKTHNFKALAAAAALVLVWITGLSLSHRADEIRISLTPSSTKPVLPSSPRPEQNYAPVSSADLVLSPAESDALCSHFHLDTFNTTSYKEGDKPQHRPPRKIYDLLLITPDTSIDALELHLAQMSPFVDFFILLESPSITEFIPHPEAPPEPEWWERDGSNIEAEPSSAPIFSPGTPTEELSFLDKMWQSRLYSYHDKIIRRILSRFSSDFAPGKDHEAAARNAVYTQVVPFLTGLQKAELGDVLVVSDVEEVMRPITLQVLRNCDIPHIATVRTRKYWYSFQWVRMDAFEVAPDTGHARRSDNVARNGPSNEQWSHPQVTIYQGTETIMPNDLRNDRSKDEYVFADGGWTCKLCYRTITEILHKAGEMGLIWHDGPRWKAAGRTVDRVRRGIDLFDQTKLSRIESNIDIPFYLRDNPHRFPWMLDRDPHNANFDDFDEAELQQYLAKQKDVDAEKDIEEGSSPHVWNLATTQSWNDPEFAPSAESLLESYGLSTSYLEALVNGLPQGFPQVQGPEMSEEDKAFLEKAKEDPNSKLTAAELAVLDQLAGGTDFPAYGED</sequence>
<dbReference type="Pfam" id="PF04724">
    <property type="entry name" value="Glyco_transf_17"/>
    <property type="match status" value="1"/>
</dbReference>
<organism evidence="1 2">
    <name type="scientific">Cytospora mali</name>
    <name type="common">Apple Valsa canker fungus</name>
    <name type="synonym">Valsa mali</name>
    <dbReference type="NCBI Taxonomy" id="578113"/>
    <lineage>
        <taxon>Eukaryota</taxon>
        <taxon>Fungi</taxon>
        <taxon>Dikarya</taxon>
        <taxon>Ascomycota</taxon>
        <taxon>Pezizomycotina</taxon>
        <taxon>Sordariomycetes</taxon>
        <taxon>Sordariomycetidae</taxon>
        <taxon>Diaporthales</taxon>
        <taxon>Cytosporaceae</taxon>
        <taxon>Cytospora</taxon>
    </lineage>
</organism>
<dbReference type="AlphaFoldDB" id="A0A194ULY8"/>
<dbReference type="InterPro" id="IPR006813">
    <property type="entry name" value="Glyco_trans_17"/>
</dbReference>
<dbReference type="STRING" id="694573.A0A194ULY8"/>
<evidence type="ECO:0000313" key="2">
    <source>
        <dbReference type="Proteomes" id="UP000078576"/>
    </source>
</evidence>
<dbReference type="EMBL" id="KN714666">
    <property type="protein sequence ID" value="KUI52677.1"/>
    <property type="molecule type" value="Genomic_DNA"/>
</dbReference>
<gene>
    <name evidence="1" type="ORF">VP1G_00192</name>
</gene>
<dbReference type="GO" id="GO:0016020">
    <property type="term" value="C:membrane"/>
    <property type="evidence" value="ECO:0007669"/>
    <property type="project" value="InterPro"/>
</dbReference>
<keyword evidence="2" id="KW-1185">Reference proteome</keyword>
<reference evidence="2" key="1">
    <citation type="submission" date="2014-12" db="EMBL/GenBank/DDBJ databases">
        <title>Genome Sequence of Valsa Canker Pathogens Uncovers a Specific Adaption of Colonization on Woody Bark.</title>
        <authorList>
            <person name="Yin Z."/>
            <person name="Liu H."/>
            <person name="Gao X."/>
            <person name="Li Z."/>
            <person name="Song N."/>
            <person name="Ke X."/>
            <person name="Dai Q."/>
            <person name="Wu Y."/>
            <person name="Sun Y."/>
            <person name="Xu J.-R."/>
            <person name="Kang Z.K."/>
            <person name="Wang L."/>
            <person name="Huang L."/>
        </authorList>
    </citation>
    <scope>NUCLEOTIDE SEQUENCE [LARGE SCALE GENOMIC DNA]</scope>
    <source>
        <strain evidence="2">SXYL134</strain>
    </source>
</reference>
<accession>A0A194ULY8</accession>
<name>A0A194ULY8_CYTMA</name>
<dbReference type="Proteomes" id="UP000078576">
    <property type="component" value="Unassembled WGS sequence"/>
</dbReference>
<protein>
    <submittedName>
        <fullName evidence="1">Uncharacterized protein</fullName>
    </submittedName>
</protein>
<proteinExistence type="predicted"/>
<dbReference type="GO" id="GO:0006044">
    <property type="term" value="P:N-acetylglucosamine metabolic process"/>
    <property type="evidence" value="ECO:0007669"/>
    <property type="project" value="TreeGrafter"/>
</dbReference>
<dbReference type="PANTHER" id="PTHR12224">
    <property type="entry name" value="BETA-1,4-MANNOSYL-GLYCOPROTEIN BETA-1,4-N-ACETYLGLUCOSAMINYL-TRANSFERASE"/>
    <property type="match status" value="1"/>
</dbReference>
<dbReference type="PANTHER" id="PTHR12224:SF0">
    <property type="entry name" value="BETA-1,4-MANNOSYL-GLYCOPROTEIN 4-BETA-N-ACETYLGLUCOSAMINYLTRANSFERASE"/>
    <property type="match status" value="1"/>
</dbReference>
<dbReference type="OrthoDB" id="6474464at2759"/>
<evidence type="ECO:0000313" key="1">
    <source>
        <dbReference type="EMBL" id="KUI52677.1"/>
    </source>
</evidence>